<feature type="signal peptide" evidence="1">
    <location>
        <begin position="1"/>
        <end position="23"/>
    </location>
</feature>
<dbReference type="InterPro" id="IPR043750">
    <property type="entry name" value="DUF5695"/>
</dbReference>
<dbReference type="Pfam" id="PF18951">
    <property type="entry name" value="DUF5695"/>
    <property type="match status" value="1"/>
</dbReference>
<dbReference type="Proteomes" id="UP000316614">
    <property type="component" value="Chromosome"/>
</dbReference>
<organism evidence="2 3">
    <name type="scientific">Echinicola soli</name>
    <dbReference type="NCBI Taxonomy" id="2591634"/>
    <lineage>
        <taxon>Bacteria</taxon>
        <taxon>Pseudomonadati</taxon>
        <taxon>Bacteroidota</taxon>
        <taxon>Cytophagia</taxon>
        <taxon>Cytophagales</taxon>
        <taxon>Cyclobacteriaceae</taxon>
        <taxon>Echinicola</taxon>
    </lineage>
</organism>
<accession>A0A514CJE0</accession>
<keyword evidence="1" id="KW-0732">Signal</keyword>
<evidence type="ECO:0000313" key="3">
    <source>
        <dbReference type="Proteomes" id="UP000316614"/>
    </source>
</evidence>
<evidence type="ECO:0000256" key="1">
    <source>
        <dbReference type="SAM" id="SignalP"/>
    </source>
</evidence>
<dbReference type="OrthoDB" id="2479977at2"/>
<name>A0A514CJE0_9BACT</name>
<dbReference type="EMBL" id="CP041253">
    <property type="protein sequence ID" value="QDH79886.1"/>
    <property type="molecule type" value="Genomic_DNA"/>
</dbReference>
<protein>
    <submittedName>
        <fullName evidence="2">Uncharacterized protein</fullName>
    </submittedName>
</protein>
<sequence length="903" mass="102135">MFKNISILIIIISTFSGSLSINAQTIWDHMEKQPQTLGVENGMESYETDEFKLRLIKDSQTLASLIAKQDSTFDFTPFEHLEKRGGDNFYQLGDLNIRLRKSGQQDWRKYASAAKRKPIEGLKGTGEVLAAADMSATFPEDMPLEVYRFWDSKDGALVLRFTLTNTSPDEVEVGGLGIPMIFDNILHHKSLEEAHHQKVFFDPYIGMDAGYLQVNRLDGNGPVLLVTPYGETPFEAYNPLLDDPTPKSVTFEGFHEWQVYTKALAEEDWQGVKPWNKAGSKILKPGESMDVGLKFVLTDEVRTIEEKLIEEQRPVAVGIPGYVLPMDVEGKLFLKYTKEIASIDVFPEGALSLEKHLAKDDSWDAFMVKGEKWGRARLTVEYKDGTVQTVQYKVIKTESDVLDDMGSFLTHQQWYDDEDDLFGRSPSVISYDYEDKKKVLQDSRAWIAGLSDEGGAGSWLAAMMKQLVTPNPQEIAQLEEFVHQTLWGDIQYASGDRKYGVRKSLFYYEPDSMPAGTYRDDINYDSWAAWSKKDAYTTGRSYNYPHVTAAYWVMYRLAKEYEGLVDEEKWDWYLDQAYETALAMVEQAPHYAQFGQMEGSVFVYLLKDLQVEGWTAKAAMLEQVMRKRADIWESLAYPFGSEMPWDSTGQEEVYMWSDYFGFDNKAKVTLNAILAYMPTVPHWGYNGSARRYWDFLYGGKISRVERQLHHYGSALNAIPVLKAYRDNPEDLYLLRVGHAGMMGALSNITKDGFGPAAFHSFPNTLKIDPLSGDYGSGFYGYAVNTSAYLYEDERFGWLGFGGNVEEDGKVVTLNLTTGARNAVFIAPVKAWITTRAGEITSVSYDQETKAITVGFTGNQFTPVAKINVEAAGYQLENEHLPADGRITLPLEGQSTRQLELVVE</sequence>
<feature type="chain" id="PRO_5022153862" evidence="1">
    <location>
        <begin position="24"/>
        <end position="903"/>
    </location>
</feature>
<proteinExistence type="predicted"/>
<dbReference type="KEGG" id="echi:FKX85_12930"/>
<evidence type="ECO:0000313" key="2">
    <source>
        <dbReference type="EMBL" id="QDH79886.1"/>
    </source>
</evidence>
<keyword evidence="3" id="KW-1185">Reference proteome</keyword>
<gene>
    <name evidence="2" type="ORF">FKX85_12930</name>
</gene>
<reference evidence="2 3" key="1">
    <citation type="submission" date="2019-06" db="EMBL/GenBank/DDBJ databases">
        <title>Echinicola alkalisoli sp. nov. isolated from saline soil.</title>
        <authorList>
            <person name="Sun J.-Q."/>
            <person name="Xu L."/>
        </authorList>
    </citation>
    <scope>NUCLEOTIDE SEQUENCE [LARGE SCALE GENOMIC DNA]</scope>
    <source>
        <strain evidence="2 3">LN3S3</strain>
    </source>
</reference>
<dbReference type="AlphaFoldDB" id="A0A514CJE0"/>
<dbReference type="RefSeq" id="WP_141615123.1">
    <property type="nucleotide sequence ID" value="NZ_CP041253.1"/>
</dbReference>